<evidence type="ECO:0000256" key="1">
    <source>
        <dbReference type="ARBA" id="ARBA00022737"/>
    </source>
</evidence>
<feature type="repeat" description="RCC1" evidence="2">
    <location>
        <begin position="139"/>
        <end position="193"/>
    </location>
</feature>
<feature type="region of interest" description="Disordered" evidence="3">
    <location>
        <begin position="809"/>
        <end position="836"/>
    </location>
</feature>
<dbReference type="PANTHER" id="PTHR45622">
    <property type="entry name" value="UBIQUITIN-PROTEIN LIGASE E3A-RELATED"/>
    <property type="match status" value="1"/>
</dbReference>
<evidence type="ECO:0000313" key="6">
    <source>
        <dbReference type="Proteomes" id="UP000591131"/>
    </source>
</evidence>
<protein>
    <recommendedName>
        <fullName evidence="4">DUF4455 domain-containing protein</fullName>
    </recommendedName>
</protein>
<dbReference type="Proteomes" id="UP000591131">
    <property type="component" value="Unassembled WGS sequence"/>
</dbReference>
<dbReference type="PROSITE" id="PS00626">
    <property type="entry name" value="RCC1_2"/>
    <property type="match status" value="1"/>
</dbReference>
<name>A0A7J6LF80_PERCH</name>
<proteinExistence type="predicted"/>
<dbReference type="Pfam" id="PF13540">
    <property type="entry name" value="RCC1_2"/>
    <property type="match status" value="1"/>
</dbReference>
<feature type="compositionally biased region" description="Basic and acidic residues" evidence="3">
    <location>
        <begin position="669"/>
        <end position="682"/>
    </location>
</feature>
<evidence type="ECO:0000256" key="3">
    <source>
        <dbReference type="SAM" id="MobiDB-lite"/>
    </source>
</evidence>
<evidence type="ECO:0000256" key="2">
    <source>
        <dbReference type="PROSITE-ProRule" id="PRU00235"/>
    </source>
</evidence>
<evidence type="ECO:0000313" key="5">
    <source>
        <dbReference type="EMBL" id="KAF4657843.1"/>
    </source>
</evidence>
<evidence type="ECO:0000259" key="4">
    <source>
        <dbReference type="Pfam" id="PF14643"/>
    </source>
</evidence>
<dbReference type="PROSITE" id="PS50012">
    <property type="entry name" value="RCC1_3"/>
    <property type="match status" value="2"/>
</dbReference>
<feature type="domain" description="DUF4455" evidence="4">
    <location>
        <begin position="1019"/>
        <end position="1295"/>
    </location>
</feature>
<dbReference type="PANTHER" id="PTHR45622:SF70">
    <property type="entry name" value="SECRETION-REGULATING GUANINE NUCLEOTIDE EXCHANGE FACTOR"/>
    <property type="match status" value="1"/>
</dbReference>
<feature type="region of interest" description="Disordered" evidence="3">
    <location>
        <begin position="658"/>
        <end position="744"/>
    </location>
</feature>
<keyword evidence="1" id="KW-0677">Repeat</keyword>
<comment type="caution">
    <text evidence="5">The sequence shown here is derived from an EMBL/GenBank/DDBJ whole genome shotgun (WGS) entry which is preliminary data.</text>
</comment>
<accession>A0A7J6LF80</accession>
<dbReference type="OrthoDB" id="10256179at2759"/>
<feature type="repeat" description="RCC1" evidence="2">
    <location>
        <begin position="84"/>
        <end position="138"/>
    </location>
</feature>
<dbReference type="EMBL" id="JAAPAO010000521">
    <property type="protein sequence ID" value="KAF4657843.1"/>
    <property type="molecule type" value="Genomic_DNA"/>
</dbReference>
<gene>
    <name evidence="5" type="ORF">FOL47_008292</name>
</gene>
<reference evidence="5 6" key="1">
    <citation type="submission" date="2020-04" db="EMBL/GenBank/DDBJ databases">
        <title>Perkinsus chesapeaki whole genome sequence.</title>
        <authorList>
            <person name="Bogema D.R."/>
        </authorList>
    </citation>
    <scope>NUCLEOTIDE SEQUENCE [LARGE SCALE GENOMIC DNA]</scope>
    <source>
        <strain evidence="5">ATCC PRA-425</strain>
    </source>
</reference>
<dbReference type="Pfam" id="PF00415">
    <property type="entry name" value="RCC1"/>
    <property type="match status" value="1"/>
</dbReference>
<dbReference type="Pfam" id="PF14643">
    <property type="entry name" value="DUF4455"/>
    <property type="match status" value="1"/>
</dbReference>
<dbReference type="InterPro" id="IPR000408">
    <property type="entry name" value="Reg_chr_condens"/>
</dbReference>
<dbReference type="InterPro" id="IPR009091">
    <property type="entry name" value="RCC1/BLIP-II"/>
</dbReference>
<sequence length="1332" mass="147877">MSSSSVHIIRPGSHESKEITGGQLVAACRHHLAVVTSERNGRTGITEYNVSPLGVEVKKMHELNFGVESVACGAEHLLVLAQDGRVLSCGSNEHGQLGRSVPQEGTFDLNLAPVAALPTEGVASIACGYFCSFFVTVGGDLWAWGDNRYGQLGLASSSHSESISEPVMVSVSPSFKVRQVSSGFAHTWVLSQHRDQLASTGINQHGQLGTGDRVSIDGGWNILQSTVPIESVSCGNWVTLLLTLPGDIFQAGIGPTPLREPTNEREGTETLSISEQSNAEDDMDALPLLTILGVPPSTTTAALQCVPPRRVPVPDDGGDDVEISDISCGGMFCGAIDDKGRLFGDCCEVTAQLGTNDNCNLAVRLSGVLGGCFGQVIAHRSPALAKPPRGTGKSRPFLLASLPSATYEYFAKSSAEVYVMLLRMRLAIPAREGKCPLMKAPAALRDLHYSSSPVMTLVESLRLEGRLPWNDMATHRVHARFSGYEMKFVYSEVKEYWHPKEEPFNCCPTKETFDCCQFYSDTNDTFCDAWSCPQSTGRGPWLCTFPGNGSSSDDMTWIQIGHKDEVTRDLAVASFGGAIILLTLLWRFNRILQRVFLKIFGKCIYGARRRLEALYVRLSRSRLGALLRTLKRSAILIWECGGYDDEDSDQADIGQSLEQATQGEGPGRQSKERRSGSRKELNFADGVEDGESPTAAPSAARDLSPLIEPPSPSMMNRIREVTAKSYSKQGRWQPLDGDNQDGRMPKNPHTAALERATMNPARIVPLDGYNNASRKTTPMPPPSRPITISTAHTSRPQTKFGAEGLLFRSHSRGFPGKKFDRKGSLPGNREQQEGRWSSEMANEEFGVFEYSPTNATSRLEDVSKRARQSEQLIREQRRMRNNETMNGRMRAEVAVDNKFYRSNPGVVVLGGPNIMAANSTISRFNGFSKWTTRRGRHKWKDYGADSVRRDIEKRSKAFSQLQQQRVREAREATKAPSVNLMEIQEERQMVKSLVDDVVPTEEKQADFRDRMKKREVFAAKRKKRHDEALEEYKTFIVNLAKECEAEVESESEKLLRSMGEQDSEVAVKLDIMESESEQEEAVLSAKSSEWIDEVLSFIESMIVDRKKSIEQFGEALEAIESSKRKKCIDERLRALAEELLLAAHEDQGTIERIITDLSDDANSILADNRRQHSELVLRLATSKCNGQKVALTERWERGRHKWRICRHERALNNALSRIASSEFQDPPEIVKILNVIKISQTEKLEQRLAIVSQVRDLPVYNMTSAVAEAALTELEALHEEAEKFRIVHSGDLDAARRNTACLGDKLLEELIAEVDAIDCHPSWGTVSIVDIR</sequence>
<dbReference type="InterPro" id="IPR028089">
    <property type="entry name" value="DUF4455"/>
</dbReference>
<organism evidence="5 6">
    <name type="scientific">Perkinsus chesapeaki</name>
    <name type="common">Clam parasite</name>
    <name type="synonym">Perkinsus andrewsi</name>
    <dbReference type="NCBI Taxonomy" id="330153"/>
    <lineage>
        <taxon>Eukaryota</taxon>
        <taxon>Sar</taxon>
        <taxon>Alveolata</taxon>
        <taxon>Perkinsozoa</taxon>
        <taxon>Perkinsea</taxon>
        <taxon>Perkinsida</taxon>
        <taxon>Perkinsidae</taxon>
        <taxon>Perkinsus</taxon>
    </lineage>
</organism>
<dbReference type="SUPFAM" id="SSF50985">
    <property type="entry name" value="RCC1/BLIP-II"/>
    <property type="match status" value="1"/>
</dbReference>
<dbReference type="Gene3D" id="2.130.10.30">
    <property type="entry name" value="Regulator of chromosome condensation 1/beta-lactamase-inhibitor protein II"/>
    <property type="match status" value="1"/>
</dbReference>
<keyword evidence="6" id="KW-1185">Reference proteome</keyword>
<dbReference type="InterPro" id="IPR051709">
    <property type="entry name" value="Ub-ligase/GTPase-reg"/>
</dbReference>